<gene>
    <name evidence="6 8 9" type="ORF">SRAE_2000140300</name>
</gene>
<dbReference type="GO" id="GO:0004867">
    <property type="term" value="F:serine-type endopeptidase inhibitor activity"/>
    <property type="evidence" value="ECO:0007669"/>
    <property type="project" value="UniProtKB-KW"/>
</dbReference>
<feature type="signal peptide" evidence="4">
    <location>
        <begin position="1"/>
        <end position="21"/>
    </location>
</feature>
<dbReference type="GeneID" id="36379102"/>
<dbReference type="CTD" id="36379102"/>
<sequence>MKNLIKLAVLLLIILNTFTYGEEESFMDKAIRNMKQKFGQAGVNLPDFIENRGIEKDNATLLDTRCRLNMTYTKCGSCEKTCGEEEKICTRECKTPGCYCISGFAFDEHGNCILESDCPKKTSEQMEPDHSVVDENNKTCPTNFTYLECGTCDESCDGPRMCTMECKKPGCYCVNTAAFNESNGCILKSDCPNGDYDVKVLESTLQNDTLGKKASDENIFQPPNVACKENEKWDSCGNMCESSCKDAKTICPAVCGPGACTCVEGFVRNDDGLCIPQDNCP</sequence>
<keyword evidence="1" id="KW-0646">Protease inhibitor</keyword>
<dbReference type="InterPro" id="IPR002919">
    <property type="entry name" value="TIL_dom"/>
</dbReference>
<keyword evidence="4" id="KW-0732">Signal</keyword>
<dbReference type="CDD" id="cd19941">
    <property type="entry name" value="TIL"/>
    <property type="match status" value="3"/>
</dbReference>
<evidence type="ECO:0000256" key="4">
    <source>
        <dbReference type="SAM" id="SignalP"/>
    </source>
</evidence>
<dbReference type="PANTHER" id="PTHR23259">
    <property type="entry name" value="RIDDLE"/>
    <property type="match status" value="1"/>
</dbReference>
<dbReference type="WormBase" id="SRAE_2000140300">
    <property type="protein sequence ID" value="SRP01449"/>
    <property type="gene ID" value="WBGene00261608"/>
</dbReference>
<evidence type="ECO:0000259" key="5">
    <source>
        <dbReference type="Pfam" id="PF01826"/>
    </source>
</evidence>
<dbReference type="Proteomes" id="UP000035682">
    <property type="component" value="Unplaced"/>
</dbReference>
<feature type="domain" description="TIL" evidence="5">
    <location>
        <begin position="66"/>
        <end position="118"/>
    </location>
</feature>
<dbReference type="RefSeq" id="XP_024505937.1">
    <property type="nucleotide sequence ID" value="XM_024652352.1"/>
</dbReference>
<evidence type="ECO:0000313" key="9">
    <source>
        <dbReference type="WormBase" id="SRAE_2000140300"/>
    </source>
</evidence>
<organism evidence="6">
    <name type="scientific">Strongyloides ratti</name>
    <name type="common">Parasitic roundworm</name>
    <dbReference type="NCBI Taxonomy" id="34506"/>
    <lineage>
        <taxon>Eukaryota</taxon>
        <taxon>Metazoa</taxon>
        <taxon>Ecdysozoa</taxon>
        <taxon>Nematoda</taxon>
        <taxon>Chromadorea</taxon>
        <taxon>Rhabditida</taxon>
        <taxon>Tylenchina</taxon>
        <taxon>Panagrolaimomorpha</taxon>
        <taxon>Strongyloidoidea</taxon>
        <taxon>Strongyloididae</taxon>
        <taxon>Strongyloides</taxon>
    </lineage>
</organism>
<dbReference type="SUPFAM" id="SSF57567">
    <property type="entry name" value="Serine protease inhibitors"/>
    <property type="match status" value="3"/>
</dbReference>
<evidence type="ECO:0000313" key="6">
    <source>
        <dbReference type="EMBL" id="CEF66737.1"/>
    </source>
</evidence>
<accession>A0A090LAI2</accession>
<keyword evidence="2" id="KW-0722">Serine protease inhibitor</keyword>
<proteinExistence type="predicted"/>
<dbReference type="STRING" id="34506.A0A090LAI2"/>
<dbReference type="InterPro" id="IPR051368">
    <property type="entry name" value="SerProtInhib-TIL_Domain"/>
</dbReference>
<reference evidence="8" key="2">
    <citation type="submission" date="2020-12" db="UniProtKB">
        <authorList>
            <consortium name="WormBaseParasite"/>
        </authorList>
    </citation>
    <scope>IDENTIFICATION</scope>
</reference>
<dbReference type="Pfam" id="PF01826">
    <property type="entry name" value="TIL"/>
    <property type="match status" value="2"/>
</dbReference>
<protein>
    <submittedName>
        <fullName evidence="6 8">Trypsin Inhibitor-like, cysteine rich domain-containing protein</fullName>
    </submittedName>
</protein>
<dbReference type="PANTHER" id="PTHR23259:SF70">
    <property type="entry name" value="ACCESSORY GLAND PROTEIN ACP62F-RELATED"/>
    <property type="match status" value="1"/>
</dbReference>
<name>A0A090LAI2_STRRB</name>
<evidence type="ECO:0000256" key="1">
    <source>
        <dbReference type="ARBA" id="ARBA00022690"/>
    </source>
</evidence>
<evidence type="ECO:0000256" key="3">
    <source>
        <dbReference type="ARBA" id="ARBA00023157"/>
    </source>
</evidence>
<keyword evidence="7" id="KW-1185">Reference proteome</keyword>
<feature type="domain" description="TIL" evidence="5">
    <location>
        <begin position="227"/>
        <end position="280"/>
    </location>
</feature>
<dbReference type="AlphaFoldDB" id="A0A090LAI2"/>
<dbReference type="OMA" id="EQHKMST"/>
<keyword evidence="3" id="KW-1015">Disulfide bond</keyword>
<reference evidence="6 7" key="1">
    <citation type="submission" date="2014-09" db="EMBL/GenBank/DDBJ databases">
        <authorList>
            <person name="Martin A.A."/>
        </authorList>
    </citation>
    <scope>NUCLEOTIDE SEQUENCE</scope>
    <source>
        <strain evidence="7">ED321</strain>
        <strain evidence="6">ED321 Heterogonic</strain>
    </source>
</reference>
<evidence type="ECO:0000313" key="7">
    <source>
        <dbReference type="Proteomes" id="UP000035682"/>
    </source>
</evidence>
<evidence type="ECO:0000256" key="2">
    <source>
        <dbReference type="ARBA" id="ARBA00022900"/>
    </source>
</evidence>
<feature type="chain" id="PRO_5015030581" evidence="4">
    <location>
        <begin position="22"/>
        <end position="281"/>
    </location>
</feature>
<dbReference type="InterPro" id="IPR036084">
    <property type="entry name" value="Ser_inhib-like_sf"/>
</dbReference>
<dbReference type="Gene3D" id="2.10.25.10">
    <property type="entry name" value="Laminin"/>
    <property type="match status" value="3"/>
</dbReference>
<dbReference type="OrthoDB" id="5912264at2759"/>
<dbReference type="EMBL" id="LN609529">
    <property type="protein sequence ID" value="CEF66737.1"/>
    <property type="molecule type" value="Genomic_DNA"/>
</dbReference>
<dbReference type="WBParaSite" id="SRAE_2000140300.1">
    <property type="protein sequence ID" value="SRAE_2000140300.1"/>
    <property type="gene ID" value="WBGene00261608"/>
</dbReference>
<evidence type="ECO:0000313" key="8">
    <source>
        <dbReference type="WBParaSite" id="SRAE_2000140300.1"/>
    </source>
</evidence>